<comment type="caution">
    <text evidence="3">The sequence shown here is derived from an EMBL/GenBank/DDBJ whole genome shotgun (WGS) entry which is preliminary data.</text>
</comment>
<reference evidence="3" key="1">
    <citation type="submission" date="2022-03" db="EMBL/GenBank/DDBJ databases">
        <authorList>
            <person name="Woo C.Y."/>
        </authorList>
    </citation>
    <scope>NUCLEOTIDE SEQUENCE</scope>
    <source>
        <strain evidence="3">CYS-02</strain>
    </source>
</reference>
<organism evidence="3 4">
    <name type="scientific">Variovorax terrae</name>
    <dbReference type="NCBI Taxonomy" id="2923278"/>
    <lineage>
        <taxon>Bacteria</taxon>
        <taxon>Pseudomonadati</taxon>
        <taxon>Pseudomonadota</taxon>
        <taxon>Betaproteobacteria</taxon>
        <taxon>Burkholderiales</taxon>
        <taxon>Comamonadaceae</taxon>
        <taxon>Variovorax</taxon>
    </lineage>
</organism>
<dbReference type="Proteomes" id="UP001139447">
    <property type="component" value="Unassembled WGS sequence"/>
</dbReference>
<keyword evidence="4" id="KW-1185">Reference proteome</keyword>
<dbReference type="GO" id="GO:0009244">
    <property type="term" value="P:lipopolysaccharide core region biosynthetic process"/>
    <property type="evidence" value="ECO:0007669"/>
    <property type="project" value="TreeGrafter"/>
</dbReference>
<keyword evidence="2" id="KW-0808">Transferase</keyword>
<dbReference type="InterPro" id="IPR002201">
    <property type="entry name" value="Glyco_trans_9"/>
</dbReference>
<name>A0A9X1VZI1_9BURK</name>
<dbReference type="AlphaFoldDB" id="A0A9X1VZI1"/>
<dbReference type="SUPFAM" id="SSF53756">
    <property type="entry name" value="UDP-Glycosyltransferase/glycogen phosphorylase"/>
    <property type="match status" value="1"/>
</dbReference>
<accession>A0A9X1VZI1</accession>
<dbReference type="EMBL" id="JALGBI010000001">
    <property type="protein sequence ID" value="MCJ0763328.1"/>
    <property type="molecule type" value="Genomic_DNA"/>
</dbReference>
<dbReference type="Pfam" id="PF01075">
    <property type="entry name" value="Glyco_transf_9"/>
    <property type="match status" value="1"/>
</dbReference>
<proteinExistence type="predicted"/>
<dbReference type="RefSeq" id="WP_243305921.1">
    <property type="nucleotide sequence ID" value="NZ_JALGBI010000001.1"/>
</dbReference>
<dbReference type="GO" id="GO:0008713">
    <property type="term" value="F:ADP-heptose-lipopolysaccharide heptosyltransferase activity"/>
    <property type="evidence" value="ECO:0007669"/>
    <property type="project" value="TreeGrafter"/>
</dbReference>
<gene>
    <name evidence="3" type="ORF">MMF98_08910</name>
</gene>
<evidence type="ECO:0000313" key="3">
    <source>
        <dbReference type="EMBL" id="MCJ0763328.1"/>
    </source>
</evidence>
<evidence type="ECO:0000256" key="2">
    <source>
        <dbReference type="ARBA" id="ARBA00022679"/>
    </source>
</evidence>
<dbReference type="PANTHER" id="PTHR30160">
    <property type="entry name" value="TETRAACYLDISACCHARIDE 4'-KINASE-RELATED"/>
    <property type="match status" value="1"/>
</dbReference>
<dbReference type="PANTHER" id="PTHR30160:SF7">
    <property type="entry name" value="ADP-HEPTOSE--LPS HEPTOSYLTRANSFERASE 2"/>
    <property type="match status" value="1"/>
</dbReference>
<sequence length="383" mass="41612">MTAEGFLQRQARSCLVQPLSAPVASNSDAFAAELGLRKLGWRVARRKLIYAGLGQERHRLDALPPGGRRILWIYDGMAQIGDALMDLAPRSLLAEQGYEVSLLTSPALAAVFRGDAWLQGVHDEHHPPDAVFDGALVLNFMRRSFPLKRRLFPRLPWVCLQQHYVGPDFHRAEFATRRLADLTGSPLSVSAFQRHARQKLDTPAVASPSVDRPGLAPGYVVLGLGGVDPVRTYTQWTALARWILDGTPLGVALTGSDNGRQAASDLIEALPPALRARVADFTGRTTLAQSQALMRQAALVVCADGGLMHLAFTTSTPVVALFHRSIDPAWRLPRDPHIIALRSTGAVSELSAQQIGQACRLLLEPALATLHGFHESTAVRAHA</sequence>
<dbReference type="GO" id="GO:0005829">
    <property type="term" value="C:cytosol"/>
    <property type="evidence" value="ECO:0007669"/>
    <property type="project" value="TreeGrafter"/>
</dbReference>
<evidence type="ECO:0000256" key="1">
    <source>
        <dbReference type="ARBA" id="ARBA00022676"/>
    </source>
</evidence>
<evidence type="ECO:0008006" key="5">
    <source>
        <dbReference type="Google" id="ProtNLM"/>
    </source>
</evidence>
<dbReference type="InterPro" id="IPR051199">
    <property type="entry name" value="LPS_LOS_Heptosyltrfase"/>
</dbReference>
<keyword evidence="1" id="KW-0328">Glycosyltransferase</keyword>
<dbReference type="Gene3D" id="3.40.50.2000">
    <property type="entry name" value="Glycogen Phosphorylase B"/>
    <property type="match status" value="1"/>
</dbReference>
<evidence type="ECO:0000313" key="4">
    <source>
        <dbReference type="Proteomes" id="UP001139447"/>
    </source>
</evidence>
<protein>
    <recommendedName>
        <fullName evidence="5">Glycosyltransferase family 9 protein</fullName>
    </recommendedName>
</protein>